<evidence type="ECO:0000256" key="1">
    <source>
        <dbReference type="SAM" id="MobiDB-lite"/>
    </source>
</evidence>
<accession>A0ABR1RM87</accession>
<organism evidence="2 3">
    <name type="scientific">Apiospora rasikravindrae</name>
    <dbReference type="NCBI Taxonomy" id="990691"/>
    <lineage>
        <taxon>Eukaryota</taxon>
        <taxon>Fungi</taxon>
        <taxon>Dikarya</taxon>
        <taxon>Ascomycota</taxon>
        <taxon>Pezizomycotina</taxon>
        <taxon>Sordariomycetes</taxon>
        <taxon>Xylariomycetidae</taxon>
        <taxon>Amphisphaeriales</taxon>
        <taxon>Apiosporaceae</taxon>
        <taxon>Apiospora</taxon>
    </lineage>
</organism>
<proteinExistence type="predicted"/>
<reference evidence="2 3" key="1">
    <citation type="submission" date="2023-01" db="EMBL/GenBank/DDBJ databases">
        <title>Analysis of 21 Apiospora genomes using comparative genomics revels a genus with tremendous synthesis potential of carbohydrate active enzymes and secondary metabolites.</title>
        <authorList>
            <person name="Sorensen T."/>
        </authorList>
    </citation>
    <scope>NUCLEOTIDE SEQUENCE [LARGE SCALE GENOMIC DNA]</scope>
    <source>
        <strain evidence="2 3">CBS 33761</strain>
    </source>
</reference>
<gene>
    <name evidence="2" type="ORF">PG993_014269</name>
</gene>
<dbReference type="Proteomes" id="UP001444661">
    <property type="component" value="Unassembled WGS sequence"/>
</dbReference>
<feature type="region of interest" description="Disordered" evidence="1">
    <location>
        <begin position="1"/>
        <end position="20"/>
    </location>
</feature>
<sequence length="109" mass="11983">MPPTGSCSRNEPRPQLARPRRYSAGFVERSPVTYHEKVQQKLGRVTVLVSSCALLSFRSTSGNCFPCWFIIPKAGVHSGSVCCGRPAYLHLRGVELVQVAEKKHDVDAA</sequence>
<evidence type="ECO:0000313" key="2">
    <source>
        <dbReference type="EMBL" id="KAK8016080.1"/>
    </source>
</evidence>
<name>A0ABR1RM87_9PEZI</name>
<dbReference type="EMBL" id="JAQQWK010000014">
    <property type="protein sequence ID" value="KAK8016080.1"/>
    <property type="molecule type" value="Genomic_DNA"/>
</dbReference>
<comment type="caution">
    <text evidence="2">The sequence shown here is derived from an EMBL/GenBank/DDBJ whole genome shotgun (WGS) entry which is preliminary data.</text>
</comment>
<evidence type="ECO:0000313" key="3">
    <source>
        <dbReference type="Proteomes" id="UP001444661"/>
    </source>
</evidence>
<keyword evidence="3" id="KW-1185">Reference proteome</keyword>
<protein>
    <submittedName>
        <fullName evidence="2">Uncharacterized protein</fullName>
    </submittedName>
</protein>